<gene>
    <name evidence="2" type="ORF">MUK42_21244</name>
</gene>
<evidence type="ECO:0000313" key="2">
    <source>
        <dbReference type="EMBL" id="URD83988.1"/>
    </source>
</evidence>
<feature type="compositionally biased region" description="Basic and acidic residues" evidence="1">
    <location>
        <begin position="121"/>
        <end position="132"/>
    </location>
</feature>
<feature type="region of interest" description="Disordered" evidence="1">
    <location>
        <begin position="93"/>
        <end position="132"/>
    </location>
</feature>
<evidence type="ECO:0000313" key="3">
    <source>
        <dbReference type="Proteomes" id="UP001055439"/>
    </source>
</evidence>
<sequence length="132" mass="15282">MDYDRMIAGLEESALVRKIIWRAIQQITWHLPSILNRFRPRQISLVLKAKRHQIQHKISAVRHNSLINQGHPCCCDGKRERQQRWLGRDGCSLGRQRRGQRRWWSRPRSKVGATTVASKASSEEGNDKGGCD</sequence>
<keyword evidence="3" id="KW-1185">Reference proteome</keyword>
<dbReference type="EMBL" id="CP097503">
    <property type="protein sequence ID" value="URD83988.1"/>
    <property type="molecule type" value="Genomic_DNA"/>
</dbReference>
<evidence type="ECO:0000256" key="1">
    <source>
        <dbReference type="SAM" id="MobiDB-lite"/>
    </source>
</evidence>
<protein>
    <submittedName>
        <fullName evidence="2">Uncharacterized protein</fullName>
    </submittedName>
</protein>
<proteinExistence type="predicted"/>
<feature type="compositionally biased region" description="Basic residues" evidence="1">
    <location>
        <begin position="95"/>
        <end position="109"/>
    </location>
</feature>
<dbReference type="Proteomes" id="UP001055439">
    <property type="component" value="Chromosome 10"/>
</dbReference>
<organism evidence="2 3">
    <name type="scientific">Musa troglodytarum</name>
    <name type="common">fe'i banana</name>
    <dbReference type="NCBI Taxonomy" id="320322"/>
    <lineage>
        <taxon>Eukaryota</taxon>
        <taxon>Viridiplantae</taxon>
        <taxon>Streptophyta</taxon>
        <taxon>Embryophyta</taxon>
        <taxon>Tracheophyta</taxon>
        <taxon>Spermatophyta</taxon>
        <taxon>Magnoliopsida</taxon>
        <taxon>Liliopsida</taxon>
        <taxon>Zingiberales</taxon>
        <taxon>Musaceae</taxon>
        <taxon>Musa</taxon>
    </lineage>
</organism>
<name>A0A9E7EY89_9LILI</name>
<reference evidence="2" key="1">
    <citation type="submission" date="2022-05" db="EMBL/GenBank/DDBJ databases">
        <title>The Musa troglodytarum L. genome provides insights into the mechanism of non-climacteric behaviour and enrichment of carotenoids.</title>
        <authorList>
            <person name="Wang J."/>
        </authorList>
    </citation>
    <scope>NUCLEOTIDE SEQUENCE</scope>
    <source>
        <tissue evidence="2">Leaf</tissue>
    </source>
</reference>
<accession>A0A9E7EY89</accession>
<dbReference type="AlphaFoldDB" id="A0A9E7EY89"/>